<feature type="chain" id="PRO_5045306663" description="Lipoprotein" evidence="2">
    <location>
        <begin position="27"/>
        <end position="385"/>
    </location>
</feature>
<evidence type="ECO:0008006" key="5">
    <source>
        <dbReference type="Google" id="ProtNLM"/>
    </source>
</evidence>
<feature type="signal peptide" evidence="2">
    <location>
        <begin position="1"/>
        <end position="26"/>
    </location>
</feature>
<keyword evidence="4" id="KW-1185">Reference proteome</keyword>
<evidence type="ECO:0000256" key="2">
    <source>
        <dbReference type="SAM" id="SignalP"/>
    </source>
</evidence>
<accession>A0ABY4L319</accession>
<proteinExistence type="predicted"/>
<feature type="region of interest" description="Disordered" evidence="1">
    <location>
        <begin position="139"/>
        <end position="167"/>
    </location>
</feature>
<gene>
    <name evidence="3" type="ORF">FOF52_14635</name>
</gene>
<name>A0ABY4L319_THEAE</name>
<organism evidence="3 4">
    <name type="scientific">Thermobifida alba</name>
    <name type="common">Thermomonospora alba</name>
    <dbReference type="NCBI Taxonomy" id="53522"/>
    <lineage>
        <taxon>Bacteria</taxon>
        <taxon>Bacillati</taxon>
        <taxon>Actinomycetota</taxon>
        <taxon>Actinomycetes</taxon>
        <taxon>Streptosporangiales</taxon>
        <taxon>Nocardiopsidaceae</taxon>
        <taxon>Thermobifida</taxon>
    </lineage>
</organism>
<feature type="compositionally biased region" description="Acidic residues" evidence="1">
    <location>
        <begin position="140"/>
        <end position="154"/>
    </location>
</feature>
<sequence>MKITRRSLRPPASALLALLLPLAACGVGDGDAEGGGAPSPEEQGVNAKTLSGFVRLAEDSVAKTVFLTFHNVDDGVQKLHLDLTELTARSETYVFFLEPADLAFTADFRRAAYETANGEIRVGELDPDARSYRVTATLVPEDEEAEDGTGEEASDGGVAYQTPQFSPDGSELWFEERREAEEEFRVLAVPSEAPLDAPPEERGRVPRDAWTLHEYEGHLLTRGPENVFLPTAAYTVTPDNELQVLTEPGGAADEDFHFLTDGTRVASKNFLSGPSGDFVGPFTVTDWGVTSTDRSTLHTFSLSPDGTVSDEDVLVEIPGKEIERVWADTDGSRYVLYVDGAYHGFPFHARGGAPTELFSEFTFDDSVAAQTGAAKILGIFPAQQG</sequence>
<dbReference type="Proteomes" id="UP000832041">
    <property type="component" value="Chromosome"/>
</dbReference>
<reference evidence="3 4" key="1">
    <citation type="submission" date="2020-04" db="EMBL/GenBank/DDBJ databases">
        <title>Thermobifida alba genome sequencing and assembly.</title>
        <authorList>
            <person name="Luzics S."/>
            <person name="Horvath B."/>
            <person name="Nagy I."/>
            <person name="Toth A."/>
            <person name="Nagy I."/>
            <person name="Kukolya J."/>
        </authorList>
    </citation>
    <scope>NUCLEOTIDE SEQUENCE [LARGE SCALE GENOMIC DNA]</scope>
    <source>
        <strain evidence="3 4">DSM 43795</strain>
    </source>
</reference>
<dbReference type="SUPFAM" id="SSF82171">
    <property type="entry name" value="DPP6 N-terminal domain-like"/>
    <property type="match status" value="1"/>
</dbReference>
<dbReference type="EMBL" id="CP051627">
    <property type="protein sequence ID" value="UPT22046.1"/>
    <property type="molecule type" value="Genomic_DNA"/>
</dbReference>
<evidence type="ECO:0000256" key="1">
    <source>
        <dbReference type="SAM" id="MobiDB-lite"/>
    </source>
</evidence>
<evidence type="ECO:0000313" key="4">
    <source>
        <dbReference type="Proteomes" id="UP000832041"/>
    </source>
</evidence>
<dbReference type="RefSeq" id="WP_248590528.1">
    <property type="nucleotide sequence ID" value="NZ_BAABEB010000005.1"/>
</dbReference>
<evidence type="ECO:0000313" key="3">
    <source>
        <dbReference type="EMBL" id="UPT22046.1"/>
    </source>
</evidence>
<keyword evidence="2" id="KW-0732">Signal</keyword>
<protein>
    <recommendedName>
        <fullName evidence="5">Lipoprotein</fullName>
    </recommendedName>
</protein>